<gene>
    <name evidence="2" type="ORF">FocTR4_00011886</name>
</gene>
<protein>
    <recommendedName>
        <fullName evidence="1">AB hydrolase-1 domain-containing protein</fullName>
    </recommendedName>
</protein>
<proteinExistence type="predicted"/>
<accession>A0A5C6SFB3</accession>
<evidence type="ECO:0000313" key="3">
    <source>
        <dbReference type="Proteomes" id="UP000321331"/>
    </source>
</evidence>
<dbReference type="EMBL" id="VMNF01000014">
    <property type="protein sequence ID" value="TXB97215.1"/>
    <property type="molecule type" value="Genomic_DNA"/>
</dbReference>
<dbReference type="Gene3D" id="3.40.50.1820">
    <property type="entry name" value="alpha/beta hydrolase"/>
    <property type="match status" value="1"/>
</dbReference>
<organism evidence="2 3">
    <name type="scientific">Fusarium oxysporum f. sp. cubense</name>
    <dbReference type="NCBI Taxonomy" id="61366"/>
    <lineage>
        <taxon>Eukaryota</taxon>
        <taxon>Fungi</taxon>
        <taxon>Dikarya</taxon>
        <taxon>Ascomycota</taxon>
        <taxon>Pezizomycotina</taxon>
        <taxon>Sordariomycetes</taxon>
        <taxon>Hypocreomycetidae</taxon>
        <taxon>Hypocreales</taxon>
        <taxon>Nectriaceae</taxon>
        <taxon>Fusarium</taxon>
        <taxon>Fusarium oxysporum species complex</taxon>
    </lineage>
</organism>
<sequence>MEKFLLDLPDGGTISGRVYIPSSAKESTYVPLLICIPGGSYNSEYFHVDPGHSIFRLCPYLGIPVISLDRPGYGSSKSPAAVGENETYAEVQGRYLNSTILPTLWSSFADQANATAIILSAHSIGGMMAIIAAGSHHADHNYPLAGLIVSGIGSEMVEGPRMAMIQLVADSDGLVHFNTQAKDAIMLQWPLRNLVTSDMYKHTERLNKPIPRDELRDINTTWLSYWRKYAHRVAVPIMHGLAEYDGLWTSSREAIENFGRAFARSPKVSCEMIPKAPHCIEHSFQSKAWYLKCCGFALECVVWHGLDIDAKQKGELGNGAA</sequence>
<dbReference type="InterPro" id="IPR029058">
    <property type="entry name" value="AB_hydrolase_fold"/>
</dbReference>
<name>A0A5C6SFB3_FUSOC</name>
<evidence type="ECO:0000313" key="2">
    <source>
        <dbReference type="EMBL" id="TXB97215.1"/>
    </source>
</evidence>
<dbReference type="SUPFAM" id="SSF53474">
    <property type="entry name" value="alpha/beta-Hydrolases"/>
    <property type="match status" value="1"/>
</dbReference>
<dbReference type="AlphaFoldDB" id="A0A5C6SFB3"/>
<dbReference type="Pfam" id="PF12697">
    <property type="entry name" value="Abhydrolase_6"/>
    <property type="match status" value="1"/>
</dbReference>
<evidence type="ECO:0000259" key="1">
    <source>
        <dbReference type="Pfam" id="PF12697"/>
    </source>
</evidence>
<dbReference type="InterPro" id="IPR000073">
    <property type="entry name" value="AB_hydrolase_1"/>
</dbReference>
<comment type="caution">
    <text evidence="2">The sequence shown here is derived from an EMBL/GenBank/DDBJ whole genome shotgun (WGS) entry which is preliminary data.</text>
</comment>
<reference evidence="2 3" key="1">
    <citation type="submission" date="2019-07" db="EMBL/GenBank/DDBJ databases">
        <title>The First High-Quality Draft Genome Sequence of the Causal Agent of the Current Panama Disease Epidemic.</title>
        <authorList>
            <person name="Warmington R.J."/>
            <person name="Kay W."/>
            <person name="Jeffries A."/>
            <person name="Bebber D."/>
            <person name="Moore K."/>
            <person name="Studholme D.J."/>
        </authorList>
    </citation>
    <scope>NUCLEOTIDE SEQUENCE [LARGE SCALE GENOMIC DNA]</scope>
    <source>
        <strain evidence="2 3">TR4</strain>
    </source>
</reference>
<feature type="domain" description="AB hydrolase-1" evidence="1">
    <location>
        <begin position="33"/>
        <end position="280"/>
    </location>
</feature>
<dbReference type="Proteomes" id="UP000321331">
    <property type="component" value="Unassembled WGS sequence"/>
</dbReference>